<dbReference type="GO" id="GO:0005198">
    <property type="term" value="F:structural molecule activity"/>
    <property type="evidence" value="ECO:0007669"/>
    <property type="project" value="TreeGrafter"/>
</dbReference>
<dbReference type="Ensembl" id="ENSCMIT00000018776.1">
    <property type="protein sequence ID" value="ENSCMIP00000018428.1"/>
    <property type="gene ID" value="ENSCMIG00000008623.1"/>
</dbReference>
<feature type="compositionally biased region" description="Polar residues" evidence="18">
    <location>
        <begin position="777"/>
        <end position="787"/>
    </location>
</feature>
<comment type="function">
    <text evidence="13">Component of the coat protein complex II (COPII) which promotes the formation of transport vesicles from the endoplasmic reticulum (ER). The coat has two main functions, the physical deformation of the endoplasmic reticulum membrane into vesicles and the selection of cargo molecules.</text>
</comment>
<keyword evidence="10" id="KW-0653">Protein transport</keyword>
<dbReference type="Pfam" id="PF00400">
    <property type="entry name" value="WD40"/>
    <property type="match status" value="2"/>
</dbReference>
<dbReference type="AlphaFoldDB" id="A0A4W3HMM6"/>
<evidence type="ECO:0000256" key="11">
    <source>
        <dbReference type="ARBA" id="ARBA00023136"/>
    </source>
</evidence>
<evidence type="ECO:0000256" key="8">
    <source>
        <dbReference type="ARBA" id="ARBA00022824"/>
    </source>
</evidence>
<evidence type="ECO:0000313" key="20">
    <source>
        <dbReference type="Proteomes" id="UP000314986"/>
    </source>
</evidence>
<feature type="compositionally biased region" description="Pro residues" evidence="18">
    <location>
        <begin position="855"/>
        <end position="876"/>
    </location>
</feature>
<evidence type="ECO:0000256" key="16">
    <source>
        <dbReference type="ARBA" id="ARBA00043112"/>
    </source>
</evidence>
<evidence type="ECO:0000256" key="2">
    <source>
        <dbReference type="ARBA" id="ARBA00004406"/>
    </source>
</evidence>
<keyword evidence="11" id="KW-0472">Membrane</keyword>
<accession>A0A4W3HMM6</accession>
<evidence type="ECO:0000256" key="15">
    <source>
        <dbReference type="ARBA" id="ARBA00041470"/>
    </source>
</evidence>
<evidence type="ECO:0000256" key="3">
    <source>
        <dbReference type="ARBA" id="ARBA00009358"/>
    </source>
</evidence>
<evidence type="ECO:0000256" key="18">
    <source>
        <dbReference type="SAM" id="MobiDB-lite"/>
    </source>
</evidence>
<evidence type="ECO:0000256" key="17">
    <source>
        <dbReference type="PROSITE-ProRule" id="PRU00221"/>
    </source>
</evidence>
<name>A0A4W3HMM6_CALMI</name>
<dbReference type="GO" id="GO:0015031">
    <property type="term" value="P:protein transport"/>
    <property type="evidence" value="ECO:0007669"/>
    <property type="project" value="UniProtKB-KW"/>
</dbReference>
<keyword evidence="7" id="KW-0677">Repeat</keyword>
<dbReference type="InterPro" id="IPR036322">
    <property type="entry name" value="WD40_repeat_dom_sf"/>
</dbReference>
<dbReference type="FunFam" id="2.130.10.10:FF:000009">
    <property type="entry name" value="Protein transport protein Sec31A isoform A"/>
    <property type="match status" value="1"/>
</dbReference>
<feature type="compositionally biased region" description="Low complexity" evidence="18">
    <location>
        <begin position="748"/>
        <end position="765"/>
    </location>
</feature>
<keyword evidence="4" id="KW-0813">Transport</keyword>
<reference evidence="20" key="1">
    <citation type="journal article" date="2006" name="Science">
        <title>Ancient noncoding elements conserved in the human genome.</title>
        <authorList>
            <person name="Venkatesh B."/>
            <person name="Kirkness E.F."/>
            <person name="Loh Y.H."/>
            <person name="Halpern A.L."/>
            <person name="Lee A.P."/>
            <person name="Johnson J."/>
            <person name="Dandona N."/>
            <person name="Viswanathan L.D."/>
            <person name="Tay A."/>
            <person name="Venter J.C."/>
            <person name="Strausberg R.L."/>
            <person name="Brenner S."/>
        </authorList>
    </citation>
    <scope>NUCLEOTIDE SEQUENCE [LARGE SCALE GENOMIC DNA]</scope>
</reference>
<proteinExistence type="inferred from homology"/>
<dbReference type="GO" id="GO:0070971">
    <property type="term" value="C:endoplasmic reticulum exit site"/>
    <property type="evidence" value="ECO:0007669"/>
    <property type="project" value="TreeGrafter"/>
</dbReference>
<reference evidence="19" key="5">
    <citation type="submission" date="2025-09" db="UniProtKB">
        <authorList>
            <consortium name="Ensembl"/>
        </authorList>
    </citation>
    <scope>IDENTIFICATION</scope>
</reference>
<dbReference type="PANTHER" id="PTHR13923:SF23">
    <property type="entry name" value="PROTEIN TRANSPORT PROTEIN SEC31A"/>
    <property type="match status" value="1"/>
</dbReference>
<evidence type="ECO:0000256" key="12">
    <source>
        <dbReference type="ARBA" id="ARBA00023329"/>
    </source>
</evidence>
<feature type="compositionally biased region" description="Polar residues" evidence="18">
    <location>
        <begin position="721"/>
        <end position="736"/>
    </location>
</feature>
<evidence type="ECO:0000256" key="10">
    <source>
        <dbReference type="ARBA" id="ARBA00022927"/>
    </source>
</evidence>
<evidence type="ECO:0000256" key="6">
    <source>
        <dbReference type="ARBA" id="ARBA00022574"/>
    </source>
</evidence>
<dbReference type="PROSITE" id="PS50294">
    <property type="entry name" value="WD_REPEATS_REGION"/>
    <property type="match status" value="1"/>
</dbReference>
<protein>
    <recommendedName>
        <fullName evidence="14">Protein transport protein Sec31A</fullName>
    </recommendedName>
    <alternativeName>
        <fullName evidence="16">SEC31-like protein 1</fullName>
    </alternativeName>
    <alternativeName>
        <fullName evidence="15">SEC31-related protein A</fullName>
    </alternativeName>
</protein>
<feature type="region of interest" description="Disordered" evidence="18">
    <location>
        <begin position="720"/>
        <end position="903"/>
    </location>
</feature>
<feature type="compositionally biased region" description="Low complexity" evidence="18">
    <location>
        <begin position="890"/>
        <end position="900"/>
    </location>
</feature>
<dbReference type="GO" id="GO:0005789">
    <property type="term" value="C:endoplasmic reticulum membrane"/>
    <property type="evidence" value="ECO:0007669"/>
    <property type="project" value="UniProtKB-SubCell"/>
</dbReference>
<keyword evidence="8" id="KW-0256">Endoplasmic reticulum</keyword>
<dbReference type="SUPFAM" id="SSF50978">
    <property type="entry name" value="WD40 repeat-like"/>
    <property type="match status" value="1"/>
</dbReference>
<comment type="subcellular location">
    <subcellularLocation>
        <location evidence="1">Cytoplasmic vesicle</location>
        <location evidence="1">COPII-coated vesicle membrane</location>
        <topology evidence="1">Peripheral membrane protein</topology>
        <orientation evidence="1">Cytoplasmic side</orientation>
    </subcellularLocation>
    <subcellularLocation>
        <location evidence="2">Endoplasmic reticulum membrane</location>
        <topology evidence="2">Peripheral membrane protein</topology>
    </subcellularLocation>
</comment>
<reference evidence="19" key="4">
    <citation type="submission" date="2025-08" db="UniProtKB">
        <authorList>
            <consortium name="Ensembl"/>
        </authorList>
    </citation>
    <scope>IDENTIFICATION</scope>
</reference>
<dbReference type="Gene3D" id="1.25.40.1030">
    <property type="match status" value="2"/>
</dbReference>
<feature type="compositionally biased region" description="Low complexity" evidence="18">
    <location>
        <begin position="840"/>
        <end position="854"/>
    </location>
</feature>
<evidence type="ECO:0000256" key="4">
    <source>
        <dbReference type="ARBA" id="ARBA00022448"/>
    </source>
</evidence>
<dbReference type="GeneTree" id="ENSGT00390000003175"/>
<dbReference type="GO" id="GO:0007029">
    <property type="term" value="P:endoplasmic reticulum organization"/>
    <property type="evidence" value="ECO:0007669"/>
    <property type="project" value="TreeGrafter"/>
</dbReference>
<evidence type="ECO:0000256" key="7">
    <source>
        <dbReference type="ARBA" id="ARBA00022737"/>
    </source>
</evidence>
<dbReference type="SMART" id="SM00320">
    <property type="entry name" value="WD40"/>
    <property type="match status" value="6"/>
</dbReference>
<evidence type="ECO:0000256" key="1">
    <source>
        <dbReference type="ARBA" id="ARBA00004299"/>
    </source>
</evidence>
<dbReference type="Proteomes" id="UP000314986">
    <property type="component" value="Unassembled WGS sequence"/>
</dbReference>
<feature type="region of interest" description="Disordered" evidence="18">
    <location>
        <begin position="974"/>
        <end position="997"/>
    </location>
</feature>
<dbReference type="GO" id="GO:0090110">
    <property type="term" value="P:COPII-coated vesicle cargo loading"/>
    <property type="evidence" value="ECO:0007669"/>
    <property type="project" value="TreeGrafter"/>
</dbReference>
<dbReference type="InterPro" id="IPR015943">
    <property type="entry name" value="WD40/YVTN_repeat-like_dom_sf"/>
</dbReference>
<keyword evidence="12" id="KW-0968">Cytoplasmic vesicle</keyword>
<dbReference type="PROSITE" id="PS50082">
    <property type="entry name" value="WD_REPEATS_2"/>
    <property type="match status" value="2"/>
</dbReference>
<feature type="repeat" description="WD" evidence="17">
    <location>
        <begin position="118"/>
        <end position="160"/>
    </location>
</feature>
<evidence type="ECO:0000256" key="14">
    <source>
        <dbReference type="ARBA" id="ARBA00039468"/>
    </source>
</evidence>
<keyword evidence="9" id="KW-0931">ER-Golgi transport</keyword>
<organism evidence="19 20">
    <name type="scientific">Callorhinchus milii</name>
    <name type="common">Ghost shark</name>
    <dbReference type="NCBI Taxonomy" id="7868"/>
    <lineage>
        <taxon>Eukaryota</taxon>
        <taxon>Metazoa</taxon>
        <taxon>Chordata</taxon>
        <taxon>Craniata</taxon>
        <taxon>Vertebrata</taxon>
        <taxon>Chondrichthyes</taxon>
        <taxon>Holocephali</taxon>
        <taxon>Chimaeriformes</taxon>
        <taxon>Callorhinchidae</taxon>
        <taxon>Callorhinchus</taxon>
    </lineage>
</organism>
<sequence length="1120" mass="121706">MKLKEINRTAIQAWSPAKQHPIYLAAGTSAQQLDATFSTNASLEIFELDLADSTLDMKSCGTFSSAHRYHKLIWGGHGNEDDGLTSGVLVAGGENGNIILYNPSKIIAGEEDVVIGQIDKHTGPVRALDFNPFQSNLVASGANESEIYIWDLNNFKTPMTPGSKSQPPEDISCVAWNRQVQHILASANPSGRAVVWDLRKNEPILKVSDHSNRMHCSGLAWHPDVATQMAVASEDDRMPVIQMWDLRFATSPLRVLENHTRGILAIAWSLADSELLLSCGKDNRILCWNPNTGEVVYELPTATQWCFDIQWCPRNPAVLSAAAFDGRISIYSLMGGNVDEQRQRQADSISSSFGNLDPFGTGQALPPLQLPQTTAQPSAVLPLKKPPKWVRRPVGATFAFGGKLVTFENMKPQHQQQAGPFQVLVSQVVTETELLSRSNQLQSTVHSGDFVAFCQLKVDNAQTDFERNMWGFLKVNFEKDSRHKYLELLGYQPEELAEKVQALLTGNFEGAVDLCLHDNRMADAIILAIAGGQDLLAKTQKKYFAKSNSKITRLIDAVVTRDWPEIVQSCDLQNWKEALAALLTYARPDEFAALCDLLGSRLESEDDSSLQAQACLCYICAGNVEKLVACWDKAQGGSSPLALQDLIEKVVVLRKAIELRQGTNNNGVGDVLAEKMSQYANLLAAQGSLLAALSYLPIDTSQVKIMHLRDRLFRAQGEQALGQQSAPFPDQMQQVTRGRDGTPGPSFAPGQNQQQATTQQYYPQGEAPPPAGFIQQGFPNPSGQVLPQPSAAPAYSMYSQASTRPGFPQTYQPQQYPQGAGRPTLYQPHQPIAPPPPSSYPSSYLPSAPSHSTAPPYPAPSQASPPIPGPASPFPPSLSGASYQHGGPGAPASSSGYALPTGPTGTSLWPAGWSLARGPQNGWNDPPALSRMPKKKIVPGNYTPPAPITAPIMNPMASQVHHNPYQAIPQTGIQPTLQTPKHSSEEAPGAPTGDIMQPVQPLTTEKIAKKPIPEEHAVLKTTFEGLIQRCMTAAGDPQTKRKLDDANKRLESLYDKLRDQVLSPTIIGGLHSIARSIETHNYAEGLNIHTHIVSTSNFSEISAFMPVLKVVLTLANKLGV</sequence>
<evidence type="ECO:0000256" key="5">
    <source>
        <dbReference type="ARBA" id="ARBA00022490"/>
    </source>
</evidence>
<feature type="repeat" description="WD" evidence="17">
    <location>
        <begin position="256"/>
        <end position="298"/>
    </location>
</feature>
<comment type="similarity">
    <text evidence="3">Belongs to the WD repeat SEC31 family.</text>
</comment>
<dbReference type="InterPro" id="IPR001680">
    <property type="entry name" value="WD40_rpt"/>
</dbReference>
<dbReference type="PANTHER" id="PTHR13923">
    <property type="entry name" value="SEC31-RELATED PROTEIN"/>
    <property type="match status" value="1"/>
</dbReference>
<dbReference type="Gene3D" id="2.130.10.10">
    <property type="entry name" value="YVTN repeat-like/Quinoprotein amine dehydrogenase"/>
    <property type="match status" value="1"/>
</dbReference>
<evidence type="ECO:0000256" key="13">
    <source>
        <dbReference type="ARBA" id="ARBA00025471"/>
    </source>
</evidence>
<feature type="compositionally biased region" description="Low complexity" evidence="18">
    <location>
        <begin position="805"/>
        <end position="830"/>
    </location>
</feature>
<reference evidence="20" key="3">
    <citation type="journal article" date="2014" name="Nature">
        <title>Elephant shark genome provides unique insights into gnathostome evolution.</title>
        <authorList>
            <consortium name="International Elephant Shark Genome Sequencing Consortium"/>
            <person name="Venkatesh B."/>
            <person name="Lee A.P."/>
            <person name="Ravi V."/>
            <person name="Maurya A.K."/>
            <person name="Lian M.M."/>
            <person name="Swann J.B."/>
            <person name="Ohta Y."/>
            <person name="Flajnik M.F."/>
            <person name="Sutoh Y."/>
            <person name="Kasahara M."/>
            <person name="Hoon S."/>
            <person name="Gangu V."/>
            <person name="Roy S.W."/>
            <person name="Irimia M."/>
            <person name="Korzh V."/>
            <person name="Kondrychyn I."/>
            <person name="Lim Z.W."/>
            <person name="Tay B.H."/>
            <person name="Tohari S."/>
            <person name="Kong K.W."/>
            <person name="Ho S."/>
            <person name="Lorente-Galdos B."/>
            <person name="Quilez J."/>
            <person name="Marques-Bonet T."/>
            <person name="Raney B.J."/>
            <person name="Ingham P.W."/>
            <person name="Tay A."/>
            <person name="Hillier L.W."/>
            <person name="Minx P."/>
            <person name="Boehm T."/>
            <person name="Wilson R.K."/>
            <person name="Brenner S."/>
            <person name="Warren W.C."/>
        </authorList>
    </citation>
    <scope>NUCLEOTIDE SEQUENCE [LARGE SCALE GENOMIC DNA]</scope>
</reference>
<dbReference type="InterPro" id="IPR040251">
    <property type="entry name" value="SEC31-like"/>
</dbReference>
<keyword evidence="6 17" id="KW-0853">WD repeat</keyword>
<evidence type="ECO:0000313" key="19">
    <source>
        <dbReference type="Ensembl" id="ENSCMIP00000018428.1"/>
    </source>
</evidence>
<dbReference type="GO" id="GO:0030127">
    <property type="term" value="C:COPII vesicle coat"/>
    <property type="evidence" value="ECO:0007669"/>
    <property type="project" value="TreeGrafter"/>
</dbReference>
<evidence type="ECO:0000256" key="9">
    <source>
        <dbReference type="ARBA" id="ARBA00022892"/>
    </source>
</evidence>
<keyword evidence="20" id="KW-1185">Reference proteome</keyword>
<keyword evidence="5" id="KW-0963">Cytoplasm</keyword>
<reference evidence="20" key="2">
    <citation type="journal article" date="2007" name="PLoS Biol.">
        <title>Survey sequencing and comparative analysis of the elephant shark (Callorhinchus milii) genome.</title>
        <authorList>
            <person name="Venkatesh B."/>
            <person name="Kirkness E.F."/>
            <person name="Loh Y.H."/>
            <person name="Halpern A.L."/>
            <person name="Lee A.P."/>
            <person name="Johnson J."/>
            <person name="Dandona N."/>
            <person name="Viswanathan L.D."/>
            <person name="Tay A."/>
            <person name="Venter J.C."/>
            <person name="Strausberg R.L."/>
            <person name="Brenner S."/>
        </authorList>
    </citation>
    <scope>NUCLEOTIDE SEQUENCE [LARGE SCALE GENOMIC DNA]</scope>
</reference>
<dbReference type="Gene3D" id="1.20.940.10">
    <property type="entry name" value="Functional domain of the splicing factor Prp18"/>
    <property type="match status" value="1"/>
</dbReference>
<dbReference type="FunFam" id="1.20.940.10:FF:000001">
    <property type="entry name" value="Protein transport protein Sec31A isoform A"/>
    <property type="match status" value="1"/>
</dbReference>